<dbReference type="SUPFAM" id="SSF47406">
    <property type="entry name" value="SinR repressor dimerisation domain-like"/>
    <property type="match status" value="1"/>
</dbReference>
<evidence type="ECO:0000313" key="2">
    <source>
        <dbReference type="EMBL" id="TKD70666.1"/>
    </source>
</evidence>
<dbReference type="Proteomes" id="UP000310541">
    <property type="component" value="Unassembled WGS sequence"/>
</dbReference>
<evidence type="ECO:0000313" key="3">
    <source>
        <dbReference type="Proteomes" id="UP000310541"/>
    </source>
</evidence>
<dbReference type="GO" id="GO:0003677">
    <property type="term" value="F:DNA binding"/>
    <property type="evidence" value="ECO:0007669"/>
    <property type="project" value="UniProtKB-KW"/>
</dbReference>
<dbReference type="EMBL" id="SWFM01000002">
    <property type="protein sequence ID" value="TKD70666.1"/>
    <property type="molecule type" value="Genomic_DNA"/>
</dbReference>
<name>A0A4U1MJH8_9BACL</name>
<proteinExistence type="predicted"/>
<evidence type="ECO:0000259" key="1">
    <source>
        <dbReference type="PROSITE" id="PS51500"/>
    </source>
</evidence>
<dbReference type="Pfam" id="PF08671">
    <property type="entry name" value="SinI"/>
    <property type="match status" value="1"/>
</dbReference>
<comment type="caution">
    <text evidence="2">The sequence shown here is derived from an EMBL/GenBank/DDBJ whole genome shotgun (WGS) entry which is preliminary data.</text>
</comment>
<feature type="domain" description="Sin" evidence="1">
    <location>
        <begin position="1"/>
        <end position="38"/>
    </location>
</feature>
<keyword evidence="2" id="KW-0238">DNA-binding</keyword>
<accession>A0A4U1MJH8</accession>
<dbReference type="GO" id="GO:0006355">
    <property type="term" value="P:regulation of DNA-templated transcription"/>
    <property type="evidence" value="ECO:0007669"/>
    <property type="project" value="InterPro"/>
</dbReference>
<dbReference type="OrthoDB" id="2939482at2"/>
<dbReference type="InterPro" id="IPR036281">
    <property type="entry name" value="SinR/SinI_dimer_dom_sf"/>
</dbReference>
<dbReference type="PROSITE" id="PS51500">
    <property type="entry name" value="SIN"/>
    <property type="match status" value="1"/>
</dbReference>
<dbReference type="InterPro" id="IPR010981">
    <property type="entry name" value="SinR/SinI_dimer_dom"/>
</dbReference>
<sequence length="39" mass="4584">MGVHTKQKLDQDWVELIKEAKKLGLTIEEVYAFLHKESK</sequence>
<reference evidence="2 3" key="1">
    <citation type="submission" date="2019-04" db="EMBL/GenBank/DDBJ databases">
        <title>Genome sequence of Bacillus hwajinpoensis strain Y2.</title>
        <authorList>
            <person name="Fair J.L."/>
            <person name="Maclea K.S."/>
        </authorList>
    </citation>
    <scope>NUCLEOTIDE SEQUENCE [LARGE SCALE GENOMIC DNA]</scope>
    <source>
        <strain evidence="2 3">Y2</strain>
    </source>
</reference>
<protein>
    <submittedName>
        <fullName evidence="2">DNA-binding anti-repressor SinI</fullName>
    </submittedName>
</protein>
<dbReference type="AlphaFoldDB" id="A0A4U1MJH8"/>
<gene>
    <name evidence="2" type="primary">sinI</name>
    <name evidence="2" type="ORF">FBF83_08565</name>
</gene>
<dbReference type="RefSeq" id="WP_136946740.1">
    <property type="nucleotide sequence ID" value="NZ_SWFM01000002.1"/>
</dbReference>
<dbReference type="GO" id="GO:0046983">
    <property type="term" value="F:protein dimerization activity"/>
    <property type="evidence" value="ECO:0007669"/>
    <property type="project" value="InterPro"/>
</dbReference>
<organism evidence="2 3">
    <name type="scientific">Guptibacillus hwajinpoensis</name>
    <dbReference type="NCBI Taxonomy" id="208199"/>
    <lineage>
        <taxon>Bacteria</taxon>
        <taxon>Bacillati</taxon>
        <taxon>Bacillota</taxon>
        <taxon>Bacilli</taxon>
        <taxon>Bacillales</taxon>
        <taxon>Guptibacillaceae</taxon>
        <taxon>Guptibacillus</taxon>
    </lineage>
</organism>